<dbReference type="GO" id="GO:0007166">
    <property type="term" value="P:cell surface receptor signaling pathway"/>
    <property type="evidence" value="ECO:0007669"/>
    <property type="project" value="InterPro"/>
</dbReference>
<reference evidence="7" key="1">
    <citation type="submission" date="2022-08" db="UniProtKB">
        <authorList>
            <consortium name="EnsemblMetazoa"/>
        </authorList>
    </citation>
    <scope>IDENTIFICATION</scope>
    <source>
        <strain evidence="7">05x7-T-G4-1.051#20</strain>
    </source>
</reference>
<dbReference type="AlphaFoldDB" id="A0A8W8IF86"/>
<evidence type="ECO:0000256" key="5">
    <source>
        <dbReference type="SAM" id="Phobius"/>
    </source>
</evidence>
<evidence type="ECO:0000256" key="3">
    <source>
        <dbReference type="ARBA" id="ARBA00022989"/>
    </source>
</evidence>
<feature type="transmembrane region" description="Helical" evidence="5">
    <location>
        <begin position="689"/>
        <end position="714"/>
    </location>
</feature>
<evidence type="ECO:0000259" key="6">
    <source>
        <dbReference type="PROSITE" id="PS50261"/>
    </source>
</evidence>
<dbReference type="Proteomes" id="UP000005408">
    <property type="component" value="Unassembled WGS sequence"/>
</dbReference>
<dbReference type="Pfam" id="PF00002">
    <property type="entry name" value="7tm_2"/>
    <property type="match status" value="1"/>
</dbReference>
<dbReference type="InterPro" id="IPR017981">
    <property type="entry name" value="GPCR_2-like_7TM"/>
</dbReference>
<dbReference type="GO" id="GO:0016020">
    <property type="term" value="C:membrane"/>
    <property type="evidence" value="ECO:0007669"/>
    <property type="project" value="UniProtKB-SubCell"/>
</dbReference>
<keyword evidence="4 5" id="KW-0472">Membrane</keyword>
<feature type="transmembrane region" description="Helical" evidence="5">
    <location>
        <begin position="804"/>
        <end position="827"/>
    </location>
</feature>
<dbReference type="EnsemblMetazoa" id="G1369.1">
    <property type="protein sequence ID" value="G1369.1:cds"/>
    <property type="gene ID" value="G1369"/>
</dbReference>
<evidence type="ECO:0000256" key="2">
    <source>
        <dbReference type="ARBA" id="ARBA00022692"/>
    </source>
</evidence>
<feature type="transmembrane region" description="Helical" evidence="5">
    <location>
        <begin position="619"/>
        <end position="641"/>
    </location>
</feature>
<dbReference type="OrthoDB" id="6153483at2759"/>
<comment type="subcellular location">
    <subcellularLocation>
        <location evidence="1">Membrane</location>
        <topology evidence="1">Multi-pass membrane protein</topology>
    </subcellularLocation>
</comment>
<organism evidence="7 8">
    <name type="scientific">Magallana gigas</name>
    <name type="common">Pacific oyster</name>
    <name type="synonym">Crassostrea gigas</name>
    <dbReference type="NCBI Taxonomy" id="29159"/>
    <lineage>
        <taxon>Eukaryota</taxon>
        <taxon>Metazoa</taxon>
        <taxon>Spiralia</taxon>
        <taxon>Lophotrochozoa</taxon>
        <taxon>Mollusca</taxon>
        <taxon>Bivalvia</taxon>
        <taxon>Autobranchia</taxon>
        <taxon>Pteriomorphia</taxon>
        <taxon>Ostreida</taxon>
        <taxon>Ostreoidea</taxon>
        <taxon>Ostreidae</taxon>
        <taxon>Magallana</taxon>
    </lineage>
</organism>
<dbReference type="EnsemblMetazoa" id="G1369.2">
    <property type="protein sequence ID" value="G1369.2:cds"/>
    <property type="gene ID" value="G1369"/>
</dbReference>
<keyword evidence="2 5" id="KW-0812">Transmembrane</keyword>
<protein>
    <recommendedName>
        <fullName evidence="6">G-protein coupled receptors family 2 profile 2 domain-containing protein</fullName>
    </recommendedName>
</protein>
<feature type="transmembrane region" description="Helical" evidence="5">
    <location>
        <begin position="647"/>
        <end position="669"/>
    </location>
</feature>
<evidence type="ECO:0000313" key="7">
    <source>
        <dbReference type="EnsemblMetazoa" id="G1369.2:cds"/>
    </source>
</evidence>
<name>A0A8W8IF86_MAGGI</name>
<feature type="transmembrane region" description="Helical" evidence="5">
    <location>
        <begin position="734"/>
        <end position="758"/>
    </location>
</feature>
<dbReference type="PROSITE" id="PS50261">
    <property type="entry name" value="G_PROTEIN_RECEP_F2_4"/>
    <property type="match status" value="1"/>
</dbReference>
<feature type="transmembrane region" description="Helical" evidence="5">
    <location>
        <begin position="779"/>
        <end position="798"/>
    </location>
</feature>
<feature type="transmembrane region" description="Helical" evidence="5">
    <location>
        <begin position="585"/>
        <end position="607"/>
    </location>
</feature>
<dbReference type="GO" id="GO:0004930">
    <property type="term" value="F:G protein-coupled receptor activity"/>
    <property type="evidence" value="ECO:0007669"/>
    <property type="project" value="InterPro"/>
</dbReference>
<dbReference type="PANTHER" id="PTHR45902:SF1">
    <property type="entry name" value="LATROPHILIN RECEPTOR-LIKE PROTEIN A"/>
    <property type="match status" value="1"/>
</dbReference>
<evidence type="ECO:0000256" key="1">
    <source>
        <dbReference type="ARBA" id="ARBA00004141"/>
    </source>
</evidence>
<dbReference type="Gene3D" id="1.20.1070.10">
    <property type="entry name" value="Rhodopsin 7-helix transmembrane proteins"/>
    <property type="match status" value="1"/>
</dbReference>
<keyword evidence="3 5" id="KW-1133">Transmembrane helix</keyword>
<evidence type="ECO:0000313" key="8">
    <source>
        <dbReference type="Proteomes" id="UP000005408"/>
    </source>
</evidence>
<evidence type="ECO:0000256" key="4">
    <source>
        <dbReference type="ARBA" id="ARBA00023136"/>
    </source>
</evidence>
<sequence length="854" mass="96585">MLADYLTVCPGQDMCKGESFKTNYTFGGSMSPACSTCSCDDSCAWKKNCCPSNILDQNSLGKKSTPLACLKPLWNPTFAVLFQAHRASYWMIETCPSGESCVPPLSKADVRNITLSLPVTSLKTNETYRNIRCALCHSENLTDLVFWNHDQIICTSRSELLSKITSREFVRLVFNPYPSCNFLFYPPVSLQKIVSKCTEADDNYCINANILPADKAYLVDACAAYNLPYFSCRTGIVHRNVYCYLCTVPRIYDAPIACPNNSHLFQLGADKLPIFSALLNLEKEIAGETRTVTQDEMCTDGELYDTFLDKCLKLTCEDEYILEGNTVCQSMYSTMGENNYEVNMMFYPTESVGLEVDVKKSLRDFLQGVFAQNNISRYLCTITVLSPIDEQGGGPSRKTDVIYHGVVVKLSVNHPHNIDSFIENLIRIVTFENEIELSDRLFNHRINVTGFIIGQRFHLYEDNFYAYKDPHYIHPITFKTLHSKLFDIANQANDIRRYNCVKEKAHIVVVADWYRCPKVNIETADARLELSNFTLCLTDNQNCIPSRYFKQSLNNQKFQVCLDWYRFSLTTQALSNTIDDSVEKYLSLACLSLSSCGAVLTILSFVSKKSRITSSGTKIIILSVLMILANTVYTFSKYFLWSKELCVTVGMLVHFLWLSVLFWMSLSTFQIFQTFTTLRVARFGKNARVLFLLLPNTFLSILPVGINVILSYSSSHGENLGYSLTTCYIAESSMVLYTFALPVGIAVCLNMFMFLVTVSRIQEKDEVRKSADHKNIGAFFRLSTLTGVSWLFGFLALLTELHLFSVVHTLFTAGQGVFLYLAFGLTFRCCANEREKTSSGNKSSRSFVTSHKEI</sequence>
<dbReference type="InterPro" id="IPR053231">
    <property type="entry name" value="GPCR_LN-TM7"/>
</dbReference>
<proteinExistence type="predicted"/>
<keyword evidence="8" id="KW-1185">Reference proteome</keyword>
<dbReference type="OMA" id="CALCWGE"/>
<accession>A0A8W8IF86</accession>
<dbReference type="InterPro" id="IPR000832">
    <property type="entry name" value="GPCR_2_secretin-like"/>
</dbReference>
<dbReference type="PANTHER" id="PTHR45902">
    <property type="entry name" value="LATROPHILIN RECEPTOR-LIKE PROTEIN A"/>
    <property type="match status" value="1"/>
</dbReference>
<feature type="domain" description="G-protein coupled receptors family 2 profile 2" evidence="6">
    <location>
        <begin position="583"/>
        <end position="827"/>
    </location>
</feature>